<evidence type="ECO:0000313" key="2">
    <source>
        <dbReference type="EMBL" id="MFH4982222.1"/>
    </source>
</evidence>
<organism evidence="2 3">
    <name type="scientific">Gnathostoma spinigerum</name>
    <dbReference type="NCBI Taxonomy" id="75299"/>
    <lineage>
        <taxon>Eukaryota</taxon>
        <taxon>Metazoa</taxon>
        <taxon>Ecdysozoa</taxon>
        <taxon>Nematoda</taxon>
        <taxon>Chromadorea</taxon>
        <taxon>Rhabditida</taxon>
        <taxon>Spirurina</taxon>
        <taxon>Gnathostomatomorpha</taxon>
        <taxon>Gnathostomatoidea</taxon>
        <taxon>Gnathostomatidae</taxon>
        <taxon>Gnathostoma</taxon>
    </lineage>
</organism>
<gene>
    <name evidence="2" type="ORF">AB6A40_008931</name>
</gene>
<keyword evidence="3" id="KW-1185">Reference proteome</keyword>
<keyword evidence="1" id="KW-0472">Membrane</keyword>
<name>A0ABD6EZT0_9BILA</name>
<evidence type="ECO:0000256" key="1">
    <source>
        <dbReference type="SAM" id="Phobius"/>
    </source>
</evidence>
<proteinExistence type="predicted"/>
<reference evidence="2 3" key="1">
    <citation type="submission" date="2024-08" db="EMBL/GenBank/DDBJ databases">
        <title>Gnathostoma spinigerum genome.</title>
        <authorList>
            <person name="Gonzalez-Bertolin B."/>
            <person name="Monzon S."/>
            <person name="Zaballos A."/>
            <person name="Jimenez P."/>
            <person name="Dekumyoy P."/>
            <person name="Varona S."/>
            <person name="Cuesta I."/>
            <person name="Sumanam S."/>
            <person name="Adisakwattana P."/>
            <person name="Gasser R.B."/>
            <person name="Hernandez-Gonzalez A."/>
            <person name="Young N.D."/>
            <person name="Perteguer M.J."/>
        </authorList>
    </citation>
    <scope>NUCLEOTIDE SEQUENCE [LARGE SCALE GENOMIC DNA]</scope>
    <source>
        <strain evidence="2">AL3</strain>
        <tissue evidence="2">Liver</tissue>
    </source>
</reference>
<dbReference type="AlphaFoldDB" id="A0ABD6EZT0"/>
<sequence>MNATVSLLQTEYTESECETLPPSPQPQMLESEREWLSVRGLFYVNQFWPGHLIPIHIGRGFRATKPRATNSHKACAQATSLELCTCRCIRYFVVVDRGSGTTTFLPSTRGNTIFFVVFPNVPAVFFFLFTANVLQI</sequence>
<dbReference type="EMBL" id="JBGFUD010008781">
    <property type="protein sequence ID" value="MFH4982222.1"/>
    <property type="molecule type" value="Genomic_DNA"/>
</dbReference>
<dbReference type="Proteomes" id="UP001608902">
    <property type="component" value="Unassembled WGS sequence"/>
</dbReference>
<keyword evidence="1" id="KW-1133">Transmembrane helix</keyword>
<evidence type="ECO:0000313" key="3">
    <source>
        <dbReference type="Proteomes" id="UP001608902"/>
    </source>
</evidence>
<protein>
    <submittedName>
        <fullName evidence="2">Uncharacterized protein</fullName>
    </submittedName>
</protein>
<accession>A0ABD6EZT0</accession>
<keyword evidence="1" id="KW-0812">Transmembrane</keyword>
<comment type="caution">
    <text evidence="2">The sequence shown here is derived from an EMBL/GenBank/DDBJ whole genome shotgun (WGS) entry which is preliminary data.</text>
</comment>
<feature type="transmembrane region" description="Helical" evidence="1">
    <location>
        <begin position="113"/>
        <end position="134"/>
    </location>
</feature>